<dbReference type="RefSeq" id="WP_343781083.1">
    <property type="nucleotide sequence ID" value="NZ_BAAACZ010000002.1"/>
</dbReference>
<dbReference type="Proteomes" id="UP001500740">
    <property type="component" value="Unassembled WGS sequence"/>
</dbReference>
<evidence type="ECO:0000313" key="2">
    <source>
        <dbReference type="Proteomes" id="UP001500740"/>
    </source>
</evidence>
<gene>
    <name evidence="1" type="ORF">GCM10008935_01320</name>
</gene>
<reference evidence="1 2" key="1">
    <citation type="journal article" date="2019" name="Int. J. Syst. Evol. Microbiol.">
        <title>The Global Catalogue of Microorganisms (GCM) 10K type strain sequencing project: providing services to taxonomists for standard genome sequencing and annotation.</title>
        <authorList>
            <consortium name="The Broad Institute Genomics Platform"/>
            <consortium name="The Broad Institute Genome Sequencing Center for Infectious Disease"/>
            <person name="Wu L."/>
            <person name="Ma J."/>
        </authorList>
    </citation>
    <scope>NUCLEOTIDE SEQUENCE [LARGE SCALE GENOMIC DNA]</scope>
    <source>
        <strain evidence="1 2">JCM 14193</strain>
    </source>
</reference>
<dbReference type="Gene3D" id="2.30.30.340">
    <property type="entry name" value="Hypothetical protein YfhH like domains"/>
    <property type="match status" value="1"/>
</dbReference>
<evidence type="ECO:0000313" key="1">
    <source>
        <dbReference type="EMBL" id="GAA0450602.1"/>
    </source>
</evidence>
<comment type="caution">
    <text evidence="1">The sequence shown here is derived from an EMBL/GenBank/DDBJ whole genome shotgun (WGS) entry which is preliminary data.</text>
</comment>
<dbReference type="Pfam" id="PF08838">
    <property type="entry name" value="DUF1811"/>
    <property type="match status" value="1"/>
</dbReference>
<protein>
    <submittedName>
        <fullName evidence="1">YfhH family protein</fullName>
    </submittedName>
</protein>
<accession>A0ABN0ZLH6</accession>
<dbReference type="InterPro" id="IPR036289">
    <property type="entry name" value="YfhH"/>
</dbReference>
<dbReference type="InterPro" id="IPR014938">
    <property type="entry name" value="YfhH-like"/>
</dbReference>
<dbReference type="Gene3D" id="1.10.287.880">
    <property type="entry name" value="Hypothetical protein YfhH domain"/>
    <property type="match status" value="1"/>
</dbReference>
<sequence length="110" mass="12878">MQRRYSQYTVEQLQQEVAQLTEKAQKAEQMGMVNEYAVHQRKIIMAKSYMMNPKDFKHSQVYEIEGSPTEVFEIDYMNGIFAWGKRKSKQGEVINDEEALPIALLTNQIE</sequence>
<keyword evidence="2" id="KW-1185">Reference proteome</keyword>
<name>A0ABN0ZLH6_9BACI</name>
<dbReference type="EMBL" id="BAAACZ010000002">
    <property type="protein sequence ID" value="GAA0450602.1"/>
    <property type="molecule type" value="Genomic_DNA"/>
</dbReference>
<organism evidence="1 2">
    <name type="scientific">Alkalibacillus silvisoli</name>
    <dbReference type="NCBI Taxonomy" id="392823"/>
    <lineage>
        <taxon>Bacteria</taxon>
        <taxon>Bacillati</taxon>
        <taxon>Bacillota</taxon>
        <taxon>Bacilli</taxon>
        <taxon>Bacillales</taxon>
        <taxon>Bacillaceae</taxon>
        <taxon>Alkalibacillus</taxon>
    </lineage>
</organism>
<dbReference type="SUPFAM" id="SSF101697">
    <property type="entry name" value="Hypothetical protein YfhH"/>
    <property type="match status" value="1"/>
</dbReference>
<proteinExistence type="predicted"/>